<organism evidence="1 2">
    <name type="scientific">Celerinatantimonas yamalensis</name>
    <dbReference type="NCBI Taxonomy" id="559956"/>
    <lineage>
        <taxon>Bacteria</taxon>
        <taxon>Pseudomonadati</taxon>
        <taxon>Pseudomonadota</taxon>
        <taxon>Gammaproteobacteria</taxon>
        <taxon>Celerinatantimonadaceae</taxon>
        <taxon>Celerinatantimonas</taxon>
    </lineage>
</organism>
<evidence type="ECO:0000313" key="2">
    <source>
        <dbReference type="Proteomes" id="UP001629953"/>
    </source>
</evidence>
<dbReference type="RefSeq" id="WP_408623715.1">
    <property type="nucleotide sequence ID" value="NZ_JBEQCT010000004.1"/>
</dbReference>
<gene>
    <name evidence="1" type="ORF">ABUE30_10465</name>
</gene>
<protein>
    <submittedName>
        <fullName evidence="1">Uncharacterized protein</fullName>
    </submittedName>
</protein>
<comment type="caution">
    <text evidence="1">The sequence shown here is derived from an EMBL/GenBank/DDBJ whole genome shotgun (WGS) entry which is preliminary data.</text>
</comment>
<proteinExistence type="predicted"/>
<name>A0ABW9G8V5_9GAMM</name>
<reference evidence="1 2" key="1">
    <citation type="journal article" date="2013" name="Int. J. Syst. Evol. Microbiol.">
        <title>Celerinatantimonas yamalensis sp. nov., a cold-adapted diazotrophic bacterium from a cold permafrost brine.</title>
        <authorList>
            <person name="Shcherbakova V."/>
            <person name="Chuvilskaya N."/>
            <person name="Rivkina E."/>
            <person name="Demidov N."/>
            <person name="Uchaeva V."/>
            <person name="Suetin S."/>
            <person name="Suzina N."/>
            <person name="Gilichinsky D."/>
        </authorList>
    </citation>
    <scope>NUCLEOTIDE SEQUENCE [LARGE SCALE GENOMIC DNA]</scope>
    <source>
        <strain evidence="1 2">C7</strain>
    </source>
</reference>
<sequence length="81" mass="9218">MCESVSNLELMQVMLEHDGLLSKESSTLKLIENYYGSNHHFRLTNQDFVFARLAGRCSEPDKRPPDDNLLAICDAQIGDYL</sequence>
<evidence type="ECO:0000313" key="1">
    <source>
        <dbReference type="EMBL" id="MFM2485478.1"/>
    </source>
</evidence>
<keyword evidence="2" id="KW-1185">Reference proteome</keyword>
<dbReference type="EMBL" id="JBEQCT010000004">
    <property type="protein sequence ID" value="MFM2485478.1"/>
    <property type="molecule type" value="Genomic_DNA"/>
</dbReference>
<accession>A0ABW9G8V5</accession>
<dbReference type="Proteomes" id="UP001629953">
    <property type="component" value="Unassembled WGS sequence"/>
</dbReference>